<proteinExistence type="predicted"/>
<organism evidence="3 4">
    <name type="scientific">Spongiibacter nanhainus</name>
    <dbReference type="NCBI Taxonomy" id="2794344"/>
    <lineage>
        <taxon>Bacteria</taxon>
        <taxon>Pseudomonadati</taxon>
        <taxon>Pseudomonadota</taxon>
        <taxon>Gammaproteobacteria</taxon>
        <taxon>Cellvibrionales</taxon>
        <taxon>Spongiibacteraceae</taxon>
        <taxon>Spongiibacter</taxon>
    </lineage>
</organism>
<dbReference type="InterPro" id="IPR036291">
    <property type="entry name" value="NAD(P)-bd_dom_sf"/>
</dbReference>
<sequence length="337" mass="37033">MRYWRFDKHPEEMIDSDTLSLQEAPKPKIGRGEVLLRNLYVSMDATNRLWLGKRKELYIEPLSLGDTMKGFTLSVVEESDNPAFAPGQIVTWLGEWADYSVSNGLDLIPFSAPADVPLADAFGVLNIAGPTAYYGLLEIGQPRPGETVVVTAASGAVGSLTGQIAKLAGCRVVGTAGSDEKCRRLIEEFGFDAAINYKQPDFADKLAAACPHGIDIQFENVGGEILDHCLTLMNNGGRVVICGLISMYNSEQNVPGPYMFHNTIMKRLKIEGFVILDHMQDFPKMQHHLAQWMSEGKLNYRLEVIDGLEHAVDALNSLYTGSNDGKVMIKVGPEPSR</sequence>
<keyword evidence="4" id="KW-1185">Reference proteome</keyword>
<evidence type="ECO:0000313" key="4">
    <source>
        <dbReference type="Proteomes" id="UP000596063"/>
    </source>
</evidence>
<dbReference type="FunFam" id="3.40.50.720:FF:000121">
    <property type="entry name" value="Prostaglandin reductase 2"/>
    <property type="match status" value="1"/>
</dbReference>
<dbReference type="InterPro" id="IPR045010">
    <property type="entry name" value="MDR_fam"/>
</dbReference>
<dbReference type="GO" id="GO:0016628">
    <property type="term" value="F:oxidoreductase activity, acting on the CH-CH group of donors, NAD or NADP as acceptor"/>
    <property type="evidence" value="ECO:0007669"/>
    <property type="project" value="InterPro"/>
</dbReference>
<evidence type="ECO:0000259" key="2">
    <source>
        <dbReference type="SMART" id="SM00829"/>
    </source>
</evidence>
<gene>
    <name evidence="3" type="ORF">I6N98_16610</name>
</gene>
<evidence type="ECO:0000256" key="1">
    <source>
        <dbReference type="ARBA" id="ARBA00023002"/>
    </source>
</evidence>
<accession>A0A7T4R0C9</accession>
<dbReference type="KEGG" id="snan:I6N98_16610"/>
<dbReference type="SUPFAM" id="SSF51735">
    <property type="entry name" value="NAD(P)-binding Rossmann-fold domains"/>
    <property type="match status" value="1"/>
</dbReference>
<feature type="domain" description="Enoyl reductase (ER)" evidence="2">
    <location>
        <begin position="15"/>
        <end position="329"/>
    </location>
</feature>
<dbReference type="PANTHER" id="PTHR43205">
    <property type="entry name" value="PROSTAGLANDIN REDUCTASE"/>
    <property type="match status" value="1"/>
</dbReference>
<dbReference type="Proteomes" id="UP000596063">
    <property type="component" value="Chromosome"/>
</dbReference>
<dbReference type="Pfam" id="PF16884">
    <property type="entry name" value="ADH_N_2"/>
    <property type="match status" value="1"/>
</dbReference>
<dbReference type="InterPro" id="IPR011032">
    <property type="entry name" value="GroES-like_sf"/>
</dbReference>
<dbReference type="PANTHER" id="PTHR43205:SF7">
    <property type="entry name" value="PROSTAGLANDIN REDUCTASE 1"/>
    <property type="match status" value="1"/>
</dbReference>
<dbReference type="SMART" id="SM00829">
    <property type="entry name" value="PKS_ER"/>
    <property type="match status" value="1"/>
</dbReference>
<dbReference type="Pfam" id="PF00107">
    <property type="entry name" value="ADH_zinc_N"/>
    <property type="match status" value="1"/>
</dbReference>
<dbReference type="CDD" id="cd05288">
    <property type="entry name" value="PGDH"/>
    <property type="match status" value="1"/>
</dbReference>
<keyword evidence="1" id="KW-0560">Oxidoreductase</keyword>
<evidence type="ECO:0000313" key="3">
    <source>
        <dbReference type="EMBL" id="QQD17942.1"/>
    </source>
</evidence>
<dbReference type="EMBL" id="CP066167">
    <property type="protein sequence ID" value="QQD17942.1"/>
    <property type="molecule type" value="Genomic_DNA"/>
</dbReference>
<dbReference type="SUPFAM" id="SSF50129">
    <property type="entry name" value="GroES-like"/>
    <property type="match status" value="1"/>
</dbReference>
<dbReference type="Gene3D" id="3.40.50.720">
    <property type="entry name" value="NAD(P)-binding Rossmann-like Domain"/>
    <property type="match status" value="1"/>
</dbReference>
<dbReference type="RefSeq" id="WP_198569441.1">
    <property type="nucleotide sequence ID" value="NZ_CP066167.1"/>
</dbReference>
<dbReference type="Gene3D" id="3.90.180.10">
    <property type="entry name" value="Medium-chain alcohol dehydrogenases, catalytic domain"/>
    <property type="match status" value="1"/>
</dbReference>
<dbReference type="InterPro" id="IPR041694">
    <property type="entry name" value="ADH_N_2"/>
</dbReference>
<reference evidence="3 4" key="1">
    <citation type="submission" date="2020-12" db="EMBL/GenBank/DDBJ databases">
        <authorList>
            <person name="Shan Y."/>
        </authorList>
    </citation>
    <scope>NUCLEOTIDE SEQUENCE [LARGE SCALE GENOMIC DNA]</scope>
    <source>
        <strain evidence="4">csc3.9</strain>
    </source>
</reference>
<name>A0A7T4R0C9_9GAMM</name>
<protein>
    <submittedName>
        <fullName evidence="3">NADP-dependent oxidoreductase</fullName>
    </submittedName>
</protein>
<dbReference type="InterPro" id="IPR020843">
    <property type="entry name" value="ER"/>
</dbReference>
<dbReference type="AlphaFoldDB" id="A0A7T4R0C9"/>
<dbReference type="InterPro" id="IPR013149">
    <property type="entry name" value="ADH-like_C"/>
</dbReference>